<dbReference type="InterPro" id="IPR001128">
    <property type="entry name" value="Cyt_P450"/>
</dbReference>
<dbReference type="Proteomes" id="UP000070444">
    <property type="component" value="Unassembled WGS sequence"/>
</dbReference>
<evidence type="ECO:0000256" key="3">
    <source>
        <dbReference type="ARBA" id="ARBA00022723"/>
    </source>
</evidence>
<dbReference type="PRINTS" id="PR00463">
    <property type="entry name" value="EP450I"/>
</dbReference>
<name>A0A137PIU4_CONC2</name>
<keyword evidence="4 8" id="KW-0560">Oxidoreductase</keyword>
<dbReference type="InterPro" id="IPR050196">
    <property type="entry name" value="Cytochrome_P450_Monoox"/>
</dbReference>
<dbReference type="PROSITE" id="PS00086">
    <property type="entry name" value="CYTOCHROME_P450"/>
    <property type="match status" value="1"/>
</dbReference>
<keyword evidence="5 7" id="KW-0408">Iron</keyword>
<evidence type="ECO:0000256" key="4">
    <source>
        <dbReference type="ARBA" id="ARBA00023002"/>
    </source>
</evidence>
<dbReference type="GO" id="GO:0005506">
    <property type="term" value="F:iron ion binding"/>
    <property type="evidence" value="ECO:0007669"/>
    <property type="project" value="InterPro"/>
</dbReference>
<dbReference type="PANTHER" id="PTHR24291:SF50">
    <property type="entry name" value="BIFUNCTIONAL ALBAFLAVENONE MONOOXYGENASE_TERPENE SYNTHASE"/>
    <property type="match status" value="1"/>
</dbReference>
<evidence type="ECO:0000313" key="10">
    <source>
        <dbReference type="Proteomes" id="UP000070444"/>
    </source>
</evidence>
<sequence length="484" mass="55954">MIQLLIILGCITAFLAYLFKVPKHLQSFPRVSFFGLVNTIFTGRSLDEHYKKVLDPALKEKGYAAQFWLGKWNVVVTQPQIAKQFFRNTTTFHKELPNIHGLFGKFLGKSNIFFSNGEDWRRHRKPANPIFHQTFHPEQFASSIEDTFEELMERINQSPDEALPVTDLMGLMTLDVLGKGIFSVDFEAVKSKGSSRYHHLYTSIINQIPNPVYFFFQFLHRYPMGKMAEAHKNIGEFKEFTMKMIQQRRKDLKDHKFEDSKDLLTTLLKETELNQEDPLTDEELVHNLNVFFIAGHDTTASSLSYGMYHLAKNQEVQKKLRKEIYEVLEISPETKKLKSMEYLGLVIKETMRISPPVGLLNRALADDYTIPGDSVVIPKGTVVGISIYAVHNDPKNFKNPEKFEPERFLNAKYDTNVYMPFGGGSRMCIGTNFSLIEQKVYLSMLVQKFILNIKKTNPDYENLRIRGLGLNRPQDLKLNFVPRF</sequence>
<reference evidence="9 10" key="1">
    <citation type="journal article" date="2015" name="Genome Biol. Evol.">
        <title>Phylogenomic analyses indicate that early fungi evolved digesting cell walls of algal ancestors of land plants.</title>
        <authorList>
            <person name="Chang Y."/>
            <person name="Wang S."/>
            <person name="Sekimoto S."/>
            <person name="Aerts A.L."/>
            <person name="Choi C."/>
            <person name="Clum A."/>
            <person name="LaButti K.M."/>
            <person name="Lindquist E.A."/>
            <person name="Yee Ngan C."/>
            <person name="Ohm R.A."/>
            <person name="Salamov A.A."/>
            <person name="Grigoriev I.V."/>
            <person name="Spatafora J.W."/>
            <person name="Berbee M.L."/>
        </authorList>
    </citation>
    <scope>NUCLEOTIDE SEQUENCE [LARGE SCALE GENOMIC DNA]</scope>
    <source>
        <strain evidence="9 10">NRRL 28638</strain>
    </source>
</reference>
<evidence type="ECO:0000256" key="8">
    <source>
        <dbReference type="RuleBase" id="RU000461"/>
    </source>
</evidence>
<dbReference type="OMA" id="GAPCISW"/>
<proteinExistence type="inferred from homology"/>
<evidence type="ECO:0000256" key="5">
    <source>
        <dbReference type="ARBA" id="ARBA00023004"/>
    </source>
</evidence>
<evidence type="ECO:0000256" key="6">
    <source>
        <dbReference type="ARBA" id="ARBA00023033"/>
    </source>
</evidence>
<comment type="similarity">
    <text evidence="1 8">Belongs to the cytochrome P450 family.</text>
</comment>
<dbReference type="OrthoDB" id="1470350at2759"/>
<protein>
    <submittedName>
        <fullName evidence="9">Cytochrome P450</fullName>
    </submittedName>
</protein>
<keyword evidence="6 8" id="KW-0503">Monooxygenase</keyword>
<dbReference type="GO" id="GO:0016705">
    <property type="term" value="F:oxidoreductase activity, acting on paired donors, with incorporation or reduction of molecular oxygen"/>
    <property type="evidence" value="ECO:0007669"/>
    <property type="project" value="InterPro"/>
</dbReference>
<evidence type="ECO:0000256" key="7">
    <source>
        <dbReference type="PIRSR" id="PIRSR602401-1"/>
    </source>
</evidence>
<dbReference type="PRINTS" id="PR00385">
    <property type="entry name" value="P450"/>
</dbReference>
<dbReference type="Gene3D" id="1.10.630.10">
    <property type="entry name" value="Cytochrome P450"/>
    <property type="match status" value="1"/>
</dbReference>
<dbReference type="SUPFAM" id="SSF48264">
    <property type="entry name" value="Cytochrome P450"/>
    <property type="match status" value="1"/>
</dbReference>
<dbReference type="InterPro" id="IPR036396">
    <property type="entry name" value="Cyt_P450_sf"/>
</dbReference>
<keyword evidence="2 7" id="KW-0349">Heme</keyword>
<dbReference type="GO" id="GO:0004497">
    <property type="term" value="F:monooxygenase activity"/>
    <property type="evidence" value="ECO:0007669"/>
    <property type="project" value="UniProtKB-KW"/>
</dbReference>
<dbReference type="AlphaFoldDB" id="A0A137PIU4"/>
<keyword evidence="10" id="KW-1185">Reference proteome</keyword>
<organism evidence="9 10">
    <name type="scientific">Conidiobolus coronatus (strain ATCC 28846 / CBS 209.66 / NRRL 28638)</name>
    <name type="common">Delacroixia coronata</name>
    <dbReference type="NCBI Taxonomy" id="796925"/>
    <lineage>
        <taxon>Eukaryota</taxon>
        <taxon>Fungi</taxon>
        <taxon>Fungi incertae sedis</taxon>
        <taxon>Zoopagomycota</taxon>
        <taxon>Entomophthoromycotina</taxon>
        <taxon>Entomophthoromycetes</taxon>
        <taxon>Entomophthorales</taxon>
        <taxon>Ancylistaceae</taxon>
        <taxon>Conidiobolus</taxon>
    </lineage>
</organism>
<dbReference type="STRING" id="796925.A0A137PIU4"/>
<comment type="cofactor">
    <cofactor evidence="7">
        <name>heme</name>
        <dbReference type="ChEBI" id="CHEBI:30413"/>
    </cofactor>
</comment>
<dbReference type="InterPro" id="IPR002401">
    <property type="entry name" value="Cyt_P450_E_grp-I"/>
</dbReference>
<feature type="binding site" description="axial binding residue" evidence="7">
    <location>
        <position position="428"/>
    </location>
    <ligand>
        <name>heme</name>
        <dbReference type="ChEBI" id="CHEBI:30413"/>
    </ligand>
    <ligandPart>
        <name>Fe</name>
        <dbReference type="ChEBI" id="CHEBI:18248"/>
    </ligandPart>
</feature>
<evidence type="ECO:0000256" key="2">
    <source>
        <dbReference type="ARBA" id="ARBA00022617"/>
    </source>
</evidence>
<accession>A0A137PIU4</accession>
<dbReference type="CDD" id="cd00302">
    <property type="entry name" value="cytochrome_P450"/>
    <property type="match status" value="1"/>
</dbReference>
<gene>
    <name evidence="9" type="ORF">CONCODRAFT_45436</name>
</gene>
<dbReference type="PANTHER" id="PTHR24291">
    <property type="entry name" value="CYTOCHROME P450 FAMILY 4"/>
    <property type="match status" value="1"/>
</dbReference>
<keyword evidence="3 7" id="KW-0479">Metal-binding</keyword>
<dbReference type="Pfam" id="PF00067">
    <property type="entry name" value="p450"/>
    <property type="match status" value="1"/>
</dbReference>
<dbReference type="GO" id="GO:0020037">
    <property type="term" value="F:heme binding"/>
    <property type="evidence" value="ECO:0007669"/>
    <property type="project" value="InterPro"/>
</dbReference>
<dbReference type="InterPro" id="IPR017972">
    <property type="entry name" value="Cyt_P450_CS"/>
</dbReference>
<evidence type="ECO:0000256" key="1">
    <source>
        <dbReference type="ARBA" id="ARBA00010617"/>
    </source>
</evidence>
<evidence type="ECO:0000313" key="9">
    <source>
        <dbReference type="EMBL" id="KXN74928.1"/>
    </source>
</evidence>
<dbReference type="EMBL" id="KQ964419">
    <property type="protein sequence ID" value="KXN74928.1"/>
    <property type="molecule type" value="Genomic_DNA"/>
</dbReference>